<comment type="similarity">
    <text evidence="2 8">Belongs to the hexokinase family.</text>
</comment>
<dbReference type="Gene3D" id="3.40.367.20">
    <property type="match status" value="1"/>
</dbReference>
<protein>
    <recommendedName>
        <fullName evidence="8">Phosphotransferase</fullName>
        <ecNumber evidence="8">2.7.1.-</ecNumber>
    </recommendedName>
</protein>
<dbReference type="GO" id="GO:0006006">
    <property type="term" value="P:glucose metabolic process"/>
    <property type="evidence" value="ECO:0007669"/>
    <property type="project" value="TreeGrafter"/>
</dbReference>
<keyword evidence="4 8" id="KW-0547">Nucleotide-binding</keyword>
<name>A0AAD5K3Y4_9FUNG</name>
<dbReference type="EC" id="2.7.1.-" evidence="8"/>
<dbReference type="CDD" id="cd24018">
    <property type="entry name" value="ASKHA_NBD_HK_fungi"/>
    <property type="match status" value="1"/>
</dbReference>
<gene>
    <name evidence="11" type="ORF">BDA99DRAFT_519249</name>
</gene>
<accession>A0AAD5K3Y4</accession>
<dbReference type="GO" id="GO:0001678">
    <property type="term" value="P:intracellular glucose homeostasis"/>
    <property type="evidence" value="ECO:0007669"/>
    <property type="project" value="InterPro"/>
</dbReference>
<reference evidence="11" key="2">
    <citation type="submission" date="2023-02" db="EMBL/GenBank/DDBJ databases">
        <authorList>
            <consortium name="DOE Joint Genome Institute"/>
            <person name="Mondo S.J."/>
            <person name="Chang Y."/>
            <person name="Wang Y."/>
            <person name="Ahrendt S."/>
            <person name="Andreopoulos W."/>
            <person name="Barry K."/>
            <person name="Beard J."/>
            <person name="Benny G.L."/>
            <person name="Blankenship S."/>
            <person name="Bonito G."/>
            <person name="Cuomo C."/>
            <person name="Desiro A."/>
            <person name="Gervers K.A."/>
            <person name="Hundley H."/>
            <person name="Kuo A."/>
            <person name="LaButti K."/>
            <person name="Lang B.F."/>
            <person name="Lipzen A."/>
            <person name="O'Donnell K."/>
            <person name="Pangilinan J."/>
            <person name="Reynolds N."/>
            <person name="Sandor L."/>
            <person name="Smith M.W."/>
            <person name="Tsang A."/>
            <person name="Grigoriev I.V."/>
            <person name="Stajich J.E."/>
            <person name="Spatafora J.W."/>
        </authorList>
    </citation>
    <scope>NUCLEOTIDE SEQUENCE</scope>
    <source>
        <strain evidence="11">RSA 2281</strain>
    </source>
</reference>
<keyword evidence="5 8" id="KW-0418">Kinase</keyword>
<evidence type="ECO:0000256" key="3">
    <source>
        <dbReference type="ARBA" id="ARBA00022679"/>
    </source>
</evidence>
<dbReference type="InterPro" id="IPR022673">
    <property type="entry name" value="Hexokinase_C"/>
</dbReference>
<evidence type="ECO:0000256" key="1">
    <source>
        <dbReference type="ARBA" id="ARBA00004888"/>
    </source>
</evidence>
<dbReference type="PANTHER" id="PTHR19443:SF30">
    <property type="entry name" value="GLUCOKINASE-1-RELATED"/>
    <property type="match status" value="1"/>
</dbReference>
<dbReference type="GO" id="GO:0005829">
    <property type="term" value="C:cytosol"/>
    <property type="evidence" value="ECO:0007669"/>
    <property type="project" value="TreeGrafter"/>
</dbReference>
<dbReference type="Gene3D" id="1.10.287.1250">
    <property type="match status" value="1"/>
</dbReference>
<comment type="caution">
    <text evidence="11">The sequence shown here is derived from an EMBL/GenBank/DDBJ whole genome shotgun (WGS) entry which is preliminary data.</text>
</comment>
<comment type="pathway">
    <text evidence="1">Carbohydrate degradation; glycolysis; D-glyceraldehyde 3-phosphate and glycerone phosphate from D-glucose: step 1/4.</text>
</comment>
<dbReference type="Pfam" id="PF00349">
    <property type="entry name" value="Hexokinase_1"/>
    <property type="match status" value="1"/>
</dbReference>
<dbReference type="PANTHER" id="PTHR19443">
    <property type="entry name" value="HEXOKINASE"/>
    <property type="match status" value="1"/>
</dbReference>
<evidence type="ECO:0000259" key="10">
    <source>
        <dbReference type="Pfam" id="PF03727"/>
    </source>
</evidence>
<reference evidence="11" key="1">
    <citation type="journal article" date="2022" name="IScience">
        <title>Evolution of zygomycete secretomes and the origins of terrestrial fungal ecologies.</title>
        <authorList>
            <person name="Chang Y."/>
            <person name="Wang Y."/>
            <person name="Mondo S."/>
            <person name="Ahrendt S."/>
            <person name="Andreopoulos W."/>
            <person name="Barry K."/>
            <person name="Beard J."/>
            <person name="Benny G.L."/>
            <person name="Blankenship S."/>
            <person name="Bonito G."/>
            <person name="Cuomo C."/>
            <person name="Desiro A."/>
            <person name="Gervers K.A."/>
            <person name="Hundley H."/>
            <person name="Kuo A."/>
            <person name="LaButti K."/>
            <person name="Lang B.F."/>
            <person name="Lipzen A."/>
            <person name="O'Donnell K."/>
            <person name="Pangilinan J."/>
            <person name="Reynolds N."/>
            <person name="Sandor L."/>
            <person name="Smith M.E."/>
            <person name="Tsang A."/>
            <person name="Grigoriev I.V."/>
            <person name="Stajich J.E."/>
            <person name="Spatafora J.W."/>
        </authorList>
    </citation>
    <scope>NUCLEOTIDE SEQUENCE</scope>
    <source>
        <strain evidence="11">RSA 2281</strain>
    </source>
</reference>
<dbReference type="Proteomes" id="UP001209540">
    <property type="component" value="Unassembled WGS sequence"/>
</dbReference>
<dbReference type="FunFam" id="3.30.420.40:FF:000034">
    <property type="entry name" value="Phosphotransferase"/>
    <property type="match status" value="1"/>
</dbReference>
<evidence type="ECO:0000256" key="8">
    <source>
        <dbReference type="RuleBase" id="RU362007"/>
    </source>
</evidence>
<dbReference type="Pfam" id="PF03727">
    <property type="entry name" value="Hexokinase_2"/>
    <property type="match status" value="1"/>
</dbReference>
<evidence type="ECO:0000256" key="7">
    <source>
        <dbReference type="ARBA" id="ARBA00023152"/>
    </source>
</evidence>
<dbReference type="Gene3D" id="3.30.420.40">
    <property type="match status" value="1"/>
</dbReference>
<feature type="domain" description="Hexokinase N-terminal" evidence="9">
    <location>
        <begin position="19"/>
        <end position="214"/>
    </location>
</feature>
<dbReference type="SUPFAM" id="SSF53067">
    <property type="entry name" value="Actin-like ATPase domain"/>
    <property type="match status" value="2"/>
</dbReference>
<evidence type="ECO:0000256" key="4">
    <source>
        <dbReference type="ARBA" id="ARBA00022741"/>
    </source>
</evidence>
<dbReference type="GO" id="GO:0004340">
    <property type="term" value="F:glucokinase activity"/>
    <property type="evidence" value="ECO:0007669"/>
    <property type="project" value="TreeGrafter"/>
</dbReference>
<dbReference type="InterPro" id="IPR022672">
    <property type="entry name" value="Hexokinase_N"/>
</dbReference>
<dbReference type="EMBL" id="JAIXMP010000025">
    <property type="protein sequence ID" value="KAI9253888.1"/>
    <property type="molecule type" value="Genomic_DNA"/>
</dbReference>
<keyword evidence="3 8" id="KW-0808">Transferase</keyword>
<keyword evidence="7 8" id="KW-0324">Glycolysis</keyword>
<evidence type="ECO:0000313" key="12">
    <source>
        <dbReference type="Proteomes" id="UP001209540"/>
    </source>
</evidence>
<dbReference type="GO" id="GO:0005524">
    <property type="term" value="F:ATP binding"/>
    <property type="evidence" value="ECO:0007669"/>
    <property type="project" value="UniProtKB-UniRule"/>
</dbReference>
<proteinExistence type="inferred from homology"/>
<evidence type="ECO:0000259" key="9">
    <source>
        <dbReference type="Pfam" id="PF00349"/>
    </source>
</evidence>
<dbReference type="GO" id="GO:0008865">
    <property type="term" value="F:fructokinase activity"/>
    <property type="evidence" value="ECO:0007669"/>
    <property type="project" value="TreeGrafter"/>
</dbReference>
<dbReference type="GO" id="GO:0005739">
    <property type="term" value="C:mitochondrion"/>
    <property type="evidence" value="ECO:0007669"/>
    <property type="project" value="TreeGrafter"/>
</dbReference>
<evidence type="ECO:0000256" key="6">
    <source>
        <dbReference type="ARBA" id="ARBA00022840"/>
    </source>
</evidence>
<keyword evidence="6 8" id="KW-0067">ATP-binding</keyword>
<feature type="domain" description="Hexokinase C-terminal" evidence="10">
    <location>
        <begin position="221"/>
        <end position="460"/>
    </location>
</feature>
<sequence>MTTTPIHHIDGTEAQNKAIQGLAQEFDVTTERLRTITNQFVEEMRKGLDHEGATVAMIPSYVTGRPTGEEVGRYLALDLGGTNLRVCEFELKGKGNYSVKQQKFVVSDELKTGDMRDLCDFIADSVDKFLTEHCTKPKEGEEMLQLGYTFSFPVLQTAINRGVLKQWTKGFSSKNAVGKDVALLLQESFRKRYLPVNVAAIVNDTVGTLMAYAYSYPDTIMGVILGTGTNASYYEKTANINKWSTEENPAGTDEMVINMEWGAFDNERRVLPLTMYDNKVNRQSRNLHQQLFEKMISGMYLGEIARHAMIHLIDQYLLFNGESSDIMNKQWGFETAYLTAIEKDKTEDLSETKEILEQTVGIPSTTLADRQMVKKIGEFVGRRAARLSACGMGGVMTQDGKIGQECIIAIDGSLFEFYPKFEHHIREALIELFGEEATSKVRFALARDGSGLGAAIIAMMAHKQQGHH</sequence>
<dbReference type="AlphaFoldDB" id="A0AAD5K3Y4"/>
<evidence type="ECO:0000313" key="11">
    <source>
        <dbReference type="EMBL" id="KAI9253888.1"/>
    </source>
</evidence>
<keyword evidence="12" id="KW-1185">Reference proteome</keyword>
<evidence type="ECO:0000256" key="2">
    <source>
        <dbReference type="ARBA" id="ARBA00009225"/>
    </source>
</evidence>
<organism evidence="11 12">
    <name type="scientific">Phascolomyces articulosus</name>
    <dbReference type="NCBI Taxonomy" id="60185"/>
    <lineage>
        <taxon>Eukaryota</taxon>
        <taxon>Fungi</taxon>
        <taxon>Fungi incertae sedis</taxon>
        <taxon>Mucoromycota</taxon>
        <taxon>Mucoromycotina</taxon>
        <taxon>Mucoromycetes</taxon>
        <taxon>Mucorales</taxon>
        <taxon>Lichtheimiaceae</taxon>
        <taxon>Phascolomyces</taxon>
    </lineage>
</organism>
<dbReference type="PRINTS" id="PR00475">
    <property type="entry name" value="HEXOKINASE"/>
</dbReference>
<dbReference type="GO" id="GO:0005536">
    <property type="term" value="F:D-glucose binding"/>
    <property type="evidence" value="ECO:0007669"/>
    <property type="project" value="InterPro"/>
</dbReference>
<dbReference type="PROSITE" id="PS51748">
    <property type="entry name" value="HEXOKINASE_2"/>
    <property type="match status" value="1"/>
</dbReference>
<dbReference type="InterPro" id="IPR001312">
    <property type="entry name" value="Hexokinase"/>
</dbReference>
<dbReference type="GO" id="GO:0006096">
    <property type="term" value="P:glycolytic process"/>
    <property type="evidence" value="ECO:0007669"/>
    <property type="project" value="UniProtKB-KW"/>
</dbReference>
<evidence type="ECO:0000256" key="5">
    <source>
        <dbReference type="ARBA" id="ARBA00022777"/>
    </source>
</evidence>
<dbReference type="InterPro" id="IPR043129">
    <property type="entry name" value="ATPase_NBD"/>
</dbReference>